<comment type="similarity">
    <text evidence="3 9">Belongs to the alpha-carbonic anhydrase family.</text>
</comment>
<dbReference type="PANTHER" id="PTHR18952">
    <property type="entry name" value="CARBONIC ANHYDRASE"/>
    <property type="match status" value="1"/>
</dbReference>
<evidence type="ECO:0000259" key="10">
    <source>
        <dbReference type="PROSITE" id="PS51144"/>
    </source>
</evidence>
<comment type="catalytic activity">
    <reaction evidence="8 9">
        <text>hydrogencarbonate + H(+) = CO2 + H2O</text>
        <dbReference type="Rhea" id="RHEA:10748"/>
        <dbReference type="ChEBI" id="CHEBI:15377"/>
        <dbReference type="ChEBI" id="CHEBI:15378"/>
        <dbReference type="ChEBI" id="CHEBI:16526"/>
        <dbReference type="ChEBI" id="CHEBI:17544"/>
        <dbReference type="EC" id="4.2.1.1"/>
    </reaction>
</comment>
<dbReference type="InterPro" id="IPR018338">
    <property type="entry name" value="Carbonic_anhydrase_a-class_CS"/>
</dbReference>
<dbReference type="STRING" id="78915.A0A4V1IVZ8"/>
<keyword evidence="5 9" id="KW-0479">Metal-binding</keyword>
<dbReference type="Gene3D" id="3.10.200.10">
    <property type="entry name" value="Alpha carbonic anhydrase"/>
    <property type="match status" value="1"/>
</dbReference>
<evidence type="ECO:0000256" key="6">
    <source>
        <dbReference type="ARBA" id="ARBA00022833"/>
    </source>
</evidence>
<dbReference type="PROSITE" id="PS51144">
    <property type="entry name" value="ALPHA_CA_2"/>
    <property type="match status" value="1"/>
</dbReference>
<protein>
    <recommendedName>
        <fullName evidence="4 9">Carbonic anhydrase</fullName>
        <ecNumber evidence="4 9">4.2.1.1</ecNumber>
    </recommendedName>
</protein>
<dbReference type="InterPro" id="IPR036398">
    <property type="entry name" value="CA_dom_sf"/>
</dbReference>
<gene>
    <name evidence="11" type="ORF">THASP1DRAFT_19304</name>
</gene>
<comment type="cofactor">
    <cofactor evidence="1 9">
        <name>Zn(2+)</name>
        <dbReference type="ChEBI" id="CHEBI:29105"/>
    </cofactor>
</comment>
<dbReference type="PROSITE" id="PS00162">
    <property type="entry name" value="ALPHA_CA_1"/>
    <property type="match status" value="1"/>
</dbReference>
<feature type="domain" description="Alpha-carbonic anhydrase" evidence="10">
    <location>
        <begin position="1"/>
        <end position="228"/>
    </location>
</feature>
<reference evidence="12" key="1">
    <citation type="journal article" date="2018" name="Nat. Microbiol.">
        <title>Leveraging single-cell genomics to expand the fungal tree of life.</title>
        <authorList>
            <person name="Ahrendt S.R."/>
            <person name="Quandt C.A."/>
            <person name="Ciobanu D."/>
            <person name="Clum A."/>
            <person name="Salamov A."/>
            <person name="Andreopoulos B."/>
            <person name="Cheng J.F."/>
            <person name="Woyke T."/>
            <person name="Pelin A."/>
            <person name="Henrissat B."/>
            <person name="Reynolds N.K."/>
            <person name="Benny G.L."/>
            <person name="Smith M.E."/>
            <person name="James T.Y."/>
            <person name="Grigoriev I.V."/>
        </authorList>
    </citation>
    <scope>NUCLEOTIDE SEQUENCE [LARGE SCALE GENOMIC DNA]</scope>
    <source>
        <strain evidence="12">RSA 1356</strain>
    </source>
</reference>
<dbReference type="SUPFAM" id="SSF51069">
    <property type="entry name" value="Carbonic anhydrase"/>
    <property type="match status" value="1"/>
</dbReference>
<dbReference type="GO" id="GO:0008270">
    <property type="term" value="F:zinc ion binding"/>
    <property type="evidence" value="ECO:0007669"/>
    <property type="project" value="UniProtKB-UniRule"/>
</dbReference>
<dbReference type="Proteomes" id="UP000271241">
    <property type="component" value="Unassembled WGS sequence"/>
</dbReference>
<evidence type="ECO:0000256" key="1">
    <source>
        <dbReference type="ARBA" id="ARBA00001947"/>
    </source>
</evidence>
<dbReference type="AlphaFoldDB" id="A0A4V1IVZ8"/>
<evidence type="ECO:0000256" key="7">
    <source>
        <dbReference type="ARBA" id="ARBA00023239"/>
    </source>
</evidence>
<evidence type="ECO:0000256" key="3">
    <source>
        <dbReference type="ARBA" id="ARBA00010718"/>
    </source>
</evidence>
<comment type="function">
    <text evidence="2 9">Reversible hydration of carbon dioxide.</text>
</comment>
<name>A0A4V1IVZ8_9FUNG</name>
<accession>A0A4V1IVZ8</accession>
<evidence type="ECO:0000256" key="9">
    <source>
        <dbReference type="RuleBase" id="RU367011"/>
    </source>
</evidence>
<dbReference type="InterPro" id="IPR001148">
    <property type="entry name" value="CA_dom"/>
</dbReference>
<sequence length="228" mass="24963">YNGETGPAYWGKLAPEYSKCNNGRQQSPINLAQTTSDRALGSDRESHTLQLSWSPLHNVNAQHNGHTIQADLSAEATANNTVTFDGKRYSLTQFHIHTPSEHRLDERHFDGELHFVSQSADGQLLVTGILLTAAPRGGTCLLNGIAAQVCGKSTTVPMFDLRALLQAVDNVQERWVYRGSLTTPPCTEGVRWVVAKRPLLVGFNAMAALRAAVGFNARDTMPVNLDQR</sequence>
<dbReference type="SMART" id="SM01057">
    <property type="entry name" value="Carb_anhydrase"/>
    <property type="match status" value="1"/>
</dbReference>
<evidence type="ECO:0000256" key="5">
    <source>
        <dbReference type="ARBA" id="ARBA00022723"/>
    </source>
</evidence>
<evidence type="ECO:0000256" key="2">
    <source>
        <dbReference type="ARBA" id="ARBA00002904"/>
    </source>
</evidence>
<dbReference type="EC" id="4.2.1.1" evidence="4 9"/>
<organism evidence="11 12">
    <name type="scientific">Thamnocephalis sphaerospora</name>
    <dbReference type="NCBI Taxonomy" id="78915"/>
    <lineage>
        <taxon>Eukaryota</taxon>
        <taxon>Fungi</taxon>
        <taxon>Fungi incertae sedis</taxon>
        <taxon>Zoopagomycota</taxon>
        <taxon>Zoopagomycotina</taxon>
        <taxon>Zoopagomycetes</taxon>
        <taxon>Zoopagales</taxon>
        <taxon>Sigmoideomycetaceae</taxon>
        <taxon>Thamnocephalis</taxon>
    </lineage>
</organism>
<keyword evidence="12" id="KW-1185">Reference proteome</keyword>
<dbReference type="OrthoDB" id="429145at2759"/>
<proteinExistence type="inferred from homology"/>
<evidence type="ECO:0000256" key="8">
    <source>
        <dbReference type="ARBA" id="ARBA00048348"/>
    </source>
</evidence>
<evidence type="ECO:0000313" key="12">
    <source>
        <dbReference type="Proteomes" id="UP000271241"/>
    </source>
</evidence>
<feature type="non-terminal residue" evidence="11">
    <location>
        <position position="1"/>
    </location>
</feature>
<keyword evidence="6 9" id="KW-0862">Zinc</keyword>
<evidence type="ECO:0000256" key="4">
    <source>
        <dbReference type="ARBA" id="ARBA00012925"/>
    </source>
</evidence>
<dbReference type="Pfam" id="PF00194">
    <property type="entry name" value="Carb_anhydrase"/>
    <property type="match status" value="1"/>
</dbReference>
<dbReference type="PANTHER" id="PTHR18952:SF265">
    <property type="entry name" value="CARBONIC ANHYDRASE"/>
    <property type="match status" value="1"/>
</dbReference>
<dbReference type="GO" id="GO:0004089">
    <property type="term" value="F:carbonate dehydratase activity"/>
    <property type="evidence" value="ECO:0007669"/>
    <property type="project" value="UniProtKB-UniRule"/>
</dbReference>
<dbReference type="CDD" id="cd03124">
    <property type="entry name" value="alpha_CA_prokaryotic_like"/>
    <property type="match status" value="1"/>
</dbReference>
<dbReference type="EMBL" id="KZ993027">
    <property type="protein sequence ID" value="RKP05809.1"/>
    <property type="molecule type" value="Genomic_DNA"/>
</dbReference>
<evidence type="ECO:0000313" key="11">
    <source>
        <dbReference type="EMBL" id="RKP05809.1"/>
    </source>
</evidence>
<dbReference type="InterPro" id="IPR023561">
    <property type="entry name" value="Carbonic_anhydrase_a-class"/>
</dbReference>
<keyword evidence="7 9" id="KW-0456">Lyase</keyword>
<dbReference type="InterPro" id="IPR041891">
    <property type="entry name" value="Alpha_CA_prokaryot-like"/>
</dbReference>